<dbReference type="AlphaFoldDB" id="A0A395TFE9"/>
<evidence type="ECO:0000256" key="1">
    <source>
        <dbReference type="SAM" id="MobiDB-lite"/>
    </source>
</evidence>
<sequence>MLKPLPIQSSTQGRVTKRKEINVLCAEVTQEKIAAVDKIKGKIPKMIKQLQDIIDHPDTTDSNRMKAIAQLTAMLERWESDLTKIKNDEEYLDTTTEQQQQPTTTRKNSSTVDIMALLEKDGK</sequence>
<feature type="region of interest" description="Disordered" evidence="1">
    <location>
        <begin position="89"/>
        <end position="111"/>
    </location>
</feature>
<name>A0A395TFE9_VIBCL</name>
<protein>
    <submittedName>
        <fullName evidence="2">Uncharacterized protein</fullName>
    </submittedName>
</protein>
<reference evidence="2 3" key="1">
    <citation type="journal article" date="2017" name="Emerg. Infect. Dis.">
        <title>Carbapenemase VCC-1-Producing Vibrio cholerae in Coastal Waters of Germany.</title>
        <authorList>
            <person name="Hammerl J.A."/>
            <person name="Jackel C."/>
            <person name="Bortolaia V."/>
            <person name="Schwartz K."/>
            <person name="Bier N."/>
            <person name="Hendriksen R.S."/>
            <person name="Guerra B."/>
            <person name="Strauch E."/>
        </authorList>
    </citation>
    <scope>NUCLEOTIDE SEQUENCE [LARGE SCALE GENOMIC DNA]</scope>
    <source>
        <strain evidence="2 3">VN-2825</strain>
    </source>
</reference>
<dbReference type="Proteomes" id="UP000266701">
    <property type="component" value="Unassembled WGS sequence"/>
</dbReference>
<comment type="caution">
    <text evidence="2">The sequence shown here is derived from an EMBL/GenBank/DDBJ whole genome shotgun (WGS) entry which is preliminary data.</text>
</comment>
<accession>A0A395TFE9</accession>
<gene>
    <name evidence="2" type="ORF">BC353_17375</name>
</gene>
<evidence type="ECO:0000313" key="2">
    <source>
        <dbReference type="EMBL" id="RGP83423.1"/>
    </source>
</evidence>
<evidence type="ECO:0000313" key="3">
    <source>
        <dbReference type="Proteomes" id="UP000266701"/>
    </source>
</evidence>
<proteinExistence type="predicted"/>
<dbReference type="EMBL" id="MCBA01000184">
    <property type="protein sequence ID" value="RGP83423.1"/>
    <property type="molecule type" value="Genomic_DNA"/>
</dbReference>
<organism evidence="2 3">
    <name type="scientific">Vibrio cholerae</name>
    <dbReference type="NCBI Taxonomy" id="666"/>
    <lineage>
        <taxon>Bacteria</taxon>
        <taxon>Pseudomonadati</taxon>
        <taxon>Pseudomonadota</taxon>
        <taxon>Gammaproteobacteria</taxon>
        <taxon>Vibrionales</taxon>
        <taxon>Vibrionaceae</taxon>
        <taxon>Vibrio</taxon>
    </lineage>
</organism>
<feature type="compositionally biased region" description="Low complexity" evidence="1">
    <location>
        <begin position="94"/>
        <end position="105"/>
    </location>
</feature>